<sequence length="233" mass="25134">MTQKNYLVIGGNSGIGLAIVQNLLAENHQVWVASRHKSTELGNISHITWDVQEPAGNRFENLPTLHGLVYCPGTIHLKPFHRITREEFLQDLQINVLGAVDILQAVYKQLKGSQNASVVLFSTVASTLGMNFHSSIATAKSALEGLAKSLAAEWANQNIRVNVLAPSLTDTPLASKLLSDESKRDAAAKRHPLGRFGTAQDIAQMACFLLSDKASWVTGQIIGVDGGMGTLKP</sequence>
<dbReference type="Proteomes" id="UP000233387">
    <property type="component" value="Unassembled WGS sequence"/>
</dbReference>
<dbReference type="SUPFAM" id="SSF51735">
    <property type="entry name" value="NAD(P)-binding Rossmann-fold domains"/>
    <property type="match status" value="1"/>
</dbReference>
<dbReference type="PRINTS" id="PR00081">
    <property type="entry name" value="GDHRDH"/>
</dbReference>
<dbReference type="AlphaFoldDB" id="A0A2N3IIQ2"/>
<dbReference type="InterPro" id="IPR002347">
    <property type="entry name" value="SDR_fam"/>
</dbReference>
<comment type="caution">
    <text evidence="3">The sequence shown here is derived from an EMBL/GenBank/DDBJ whole genome shotgun (WGS) entry which is preliminary data.</text>
</comment>
<comment type="similarity">
    <text evidence="1">Belongs to the short-chain dehydrogenases/reductases (SDR) family.</text>
</comment>
<evidence type="ECO:0000313" key="4">
    <source>
        <dbReference type="Proteomes" id="UP000233387"/>
    </source>
</evidence>
<organism evidence="3 4">
    <name type="scientific">Raineya orbicola</name>
    <dbReference type="NCBI Taxonomy" id="2016530"/>
    <lineage>
        <taxon>Bacteria</taxon>
        <taxon>Pseudomonadati</taxon>
        <taxon>Bacteroidota</taxon>
        <taxon>Cytophagia</taxon>
        <taxon>Cytophagales</taxon>
        <taxon>Raineyaceae</taxon>
        <taxon>Raineya</taxon>
    </lineage>
</organism>
<dbReference type="RefSeq" id="WP_101358103.1">
    <property type="nucleotide sequence ID" value="NZ_NKXO01000010.1"/>
</dbReference>
<dbReference type="Pfam" id="PF13561">
    <property type="entry name" value="adh_short_C2"/>
    <property type="match status" value="1"/>
</dbReference>
<evidence type="ECO:0000256" key="2">
    <source>
        <dbReference type="ARBA" id="ARBA00023002"/>
    </source>
</evidence>
<dbReference type="GO" id="GO:0016491">
    <property type="term" value="F:oxidoreductase activity"/>
    <property type="evidence" value="ECO:0007669"/>
    <property type="project" value="UniProtKB-KW"/>
</dbReference>
<evidence type="ECO:0000313" key="3">
    <source>
        <dbReference type="EMBL" id="PKQ70187.1"/>
    </source>
</evidence>
<name>A0A2N3IIQ2_9BACT</name>
<dbReference type="CDD" id="cd05233">
    <property type="entry name" value="SDR_c"/>
    <property type="match status" value="1"/>
</dbReference>
<dbReference type="PANTHER" id="PTHR43477:SF1">
    <property type="entry name" value="DIHYDROANTICAPSIN 7-DEHYDROGENASE"/>
    <property type="match status" value="1"/>
</dbReference>
<dbReference type="Gene3D" id="3.40.50.720">
    <property type="entry name" value="NAD(P)-binding Rossmann-like Domain"/>
    <property type="match status" value="1"/>
</dbReference>
<dbReference type="InterPro" id="IPR051122">
    <property type="entry name" value="SDR_DHRS6-like"/>
</dbReference>
<keyword evidence="2" id="KW-0560">Oxidoreductase</keyword>
<evidence type="ECO:0000256" key="1">
    <source>
        <dbReference type="ARBA" id="ARBA00006484"/>
    </source>
</evidence>
<dbReference type="EMBL" id="NKXO01000010">
    <property type="protein sequence ID" value="PKQ70187.1"/>
    <property type="molecule type" value="Genomic_DNA"/>
</dbReference>
<accession>A0A2N3IIQ2</accession>
<reference evidence="3 4" key="1">
    <citation type="submission" date="2017-06" db="EMBL/GenBank/DDBJ databases">
        <title>Raineya orbicola gen. nov., sp. nov. a slightly thermophilic bacterium of the phylum Bacteroidetes and the description of Raineyaceae fam. nov.</title>
        <authorList>
            <person name="Albuquerque L."/>
            <person name="Polonia A.R.M."/>
            <person name="Barroso C."/>
            <person name="Froufe H.J.C."/>
            <person name="Lage O."/>
            <person name="Lobo-Da-Cunha A."/>
            <person name="Egas C."/>
            <person name="Da Costa M.S."/>
        </authorList>
    </citation>
    <scope>NUCLEOTIDE SEQUENCE [LARGE SCALE GENOMIC DNA]</scope>
    <source>
        <strain evidence="3 4">SPSPC-11</strain>
    </source>
</reference>
<gene>
    <name evidence="3" type="ORF">Rain11_0847</name>
</gene>
<proteinExistence type="inferred from homology"/>
<dbReference type="PANTHER" id="PTHR43477">
    <property type="entry name" value="DIHYDROANTICAPSIN 7-DEHYDROGENASE"/>
    <property type="match status" value="1"/>
</dbReference>
<dbReference type="OrthoDB" id="9803333at2"/>
<dbReference type="InterPro" id="IPR036291">
    <property type="entry name" value="NAD(P)-bd_dom_sf"/>
</dbReference>
<keyword evidence="4" id="KW-1185">Reference proteome</keyword>
<protein>
    <submittedName>
        <fullName evidence="3">Dehydrogenases with different specificities (Related to short-chain alcohol dehydrogenases)</fullName>
    </submittedName>
</protein>